<dbReference type="InterPro" id="IPR036259">
    <property type="entry name" value="MFS_trans_sf"/>
</dbReference>
<dbReference type="OrthoDB" id="10519156at2759"/>
<evidence type="ECO:0000313" key="3">
    <source>
        <dbReference type="Proteomes" id="UP000187283"/>
    </source>
</evidence>
<comment type="caution">
    <text evidence="2">The sequence shown here is derived from an EMBL/GenBank/DDBJ whole genome shotgun (WGS) entry which is preliminary data.</text>
</comment>
<dbReference type="Proteomes" id="UP000187283">
    <property type="component" value="Unassembled WGS sequence"/>
</dbReference>
<feature type="transmembrane region" description="Helical" evidence="1">
    <location>
        <begin position="114"/>
        <end position="134"/>
    </location>
</feature>
<dbReference type="AlphaFoldDB" id="A0A1R1X002"/>
<keyword evidence="1" id="KW-0472">Membrane</keyword>
<proteinExistence type="predicted"/>
<feature type="transmembrane region" description="Helical" evidence="1">
    <location>
        <begin position="76"/>
        <end position="94"/>
    </location>
</feature>
<dbReference type="EMBL" id="LSSN01005927">
    <property type="protein sequence ID" value="OMJ07944.1"/>
    <property type="molecule type" value="Genomic_DNA"/>
</dbReference>
<protein>
    <submittedName>
        <fullName evidence="2">Uncharacterized protein</fullName>
    </submittedName>
</protein>
<accession>A0A1R1X002</accession>
<dbReference type="Gene3D" id="1.20.1250.20">
    <property type="entry name" value="MFS general substrate transporter like domains"/>
    <property type="match status" value="1"/>
</dbReference>
<sequence length="203" mass="22710">MPYMMRKIMMGKVDIRDIGNLRLEKNAKHCSEGELNEQLAYKKVKVKKSSDYESYSNSEPIYDTVSNMESEDSRSGIMVLISCCWVKFILFGLLDTYGLFLVTYKKKFPETSEMKFGLVGTLGFASTFIFTLFMHPALKIFGYKKVYVIGGAVAGIGLVLASFTKSIEARMDFAILGNIVGSNNSSIFFAWNKTLGGSNGKRK</sequence>
<gene>
    <name evidence="2" type="ORF">AYI70_g11872</name>
</gene>
<keyword evidence="1" id="KW-0812">Transmembrane</keyword>
<feature type="transmembrane region" description="Helical" evidence="1">
    <location>
        <begin position="146"/>
        <end position="167"/>
    </location>
</feature>
<evidence type="ECO:0000256" key="1">
    <source>
        <dbReference type="SAM" id="Phobius"/>
    </source>
</evidence>
<dbReference type="PANTHER" id="PTHR11360">
    <property type="entry name" value="MONOCARBOXYLATE TRANSPORTER"/>
    <property type="match status" value="1"/>
</dbReference>
<dbReference type="InterPro" id="IPR050327">
    <property type="entry name" value="Proton-linked_MCT"/>
</dbReference>
<keyword evidence="3" id="KW-1185">Reference proteome</keyword>
<dbReference type="SUPFAM" id="SSF103473">
    <property type="entry name" value="MFS general substrate transporter"/>
    <property type="match status" value="1"/>
</dbReference>
<name>A0A1R1X002_9FUNG</name>
<dbReference type="PANTHER" id="PTHR11360:SF284">
    <property type="entry name" value="EG:103B4.3 PROTEIN-RELATED"/>
    <property type="match status" value="1"/>
</dbReference>
<feature type="transmembrane region" description="Helical" evidence="1">
    <location>
        <begin position="173"/>
        <end position="192"/>
    </location>
</feature>
<evidence type="ECO:0000313" key="2">
    <source>
        <dbReference type="EMBL" id="OMJ07944.1"/>
    </source>
</evidence>
<keyword evidence="1" id="KW-1133">Transmembrane helix</keyword>
<reference evidence="2 3" key="1">
    <citation type="submission" date="2017-01" db="EMBL/GenBank/DDBJ databases">
        <authorList>
            <person name="Mah S.A."/>
            <person name="Swanson W.J."/>
            <person name="Moy G.W."/>
            <person name="Vacquier V.D."/>
        </authorList>
    </citation>
    <scope>NUCLEOTIDE SEQUENCE [LARGE SCALE GENOMIC DNA]</scope>
    <source>
        <strain evidence="2 3">GSMNP</strain>
    </source>
</reference>
<organism evidence="2 3">
    <name type="scientific">Smittium culicis</name>
    <dbReference type="NCBI Taxonomy" id="133412"/>
    <lineage>
        <taxon>Eukaryota</taxon>
        <taxon>Fungi</taxon>
        <taxon>Fungi incertae sedis</taxon>
        <taxon>Zoopagomycota</taxon>
        <taxon>Kickxellomycotina</taxon>
        <taxon>Harpellomycetes</taxon>
        <taxon>Harpellales</taxon>
        <taxon>Legeriomycetaceae</taxon>
        <taxon>Smittium</taxon>
    </lineage>
</organism>